<dbReference type="GO" id="GO:0030288">
    <property type="term" value="C:outer membrane-bounded periplasmic space"/>
    <property type="evidence" value="ECO:0007669"/>
    <property type="project" value="UniProtKB-ARBA"/>
</dbReference>
<evidence type="ECO:0000256" key="1">
    <source>
        <dbReference type="SAM" id="Phobius"/>
    </source>
</evidence>
<dbReference type="Gene3D" id="3.40.190.10">
    <property type="entry name" value="Periplasmic binding protein-like II"/>
    <property type="match status" value="1"/>
</dbReference>
<keyword evidence="4" id="KW-1185">Reference proteome</keyword>
<dbReference type="EMBL" id="CP061800">
    <property type="protein sequence ID" value="QTA87688.1"/>
    <property type="molecule type" value="Genomic_DNA"/>
</dbReference>
<dbReference type="CDD" id="cd00995">
    <property type="entry name" value="PBP2_NikA_DppA_OppA_like"/>
    <property type="match status" value="1"/>
</dbReference>
<feature type="transmembrane region" description="Helical" evidence="1">
    <location>
        <begin position="41"/>
        <end position="58"/>
    </location>
</feature>
<dbReference type="PIRSF" id="PIRSF002741">
    <property type="entry name" value="MppA"/>
    <property type="match status" value="1"/>
</dbReference>
<dbReference type="GO" id="GO:1904680">
    <property type="term" value="F:peptide transmembrane transporter activity"/>
    <property type="evidence" value="ECO:0007669"/>
    <property type="project" value="TreeGrafter"/>
</dbReference>
<organism evidence="3 4">
    <name type="scientific">Desulfonema magnum</name>
    <dbReference type="NCBI Taxonomy" id="45655"/>
    <lineage>
        <taxon>Bacteria</taxon>
        <taxon>Pseudomonadati</taxon>
        <taxon>Thermodesulfobacteriota</taxon>
        <taxon>Desulfobacteria</taxon>
        <taxon>Desulfobacterales</taxon>
        <taxon>Desulfococcaceae</taxon>
        <taxon>Desulfonema</taxon>
    </lineage>
</organism>
<evidence type="ECO:0000259" key="2">
    <source>
        <dbReference type="Pfam" id="PF00496"/>
    </source>
</evidence>
<dbReference type="Pfam" id="PF00496">
    <property type="entry name" value="SBP_bac_5"/>
    <property type="match status" value="1"/>
</dbReference>
<dbReference type="GO" id="GO:0015833">
    <property type="term" value="P:peptide transport"/>
    <property type="evidence" value="ECO:0007669"/>
    <property type="project" value="TreeGrafter"/>
</dbReference>
<dbReference type="InterPro" id="IPR039424">
    <property type="entry name" value="SBP_5"/>
</dbReference>
<reference evidence="3" key="1">
    <citation type="journal article" date="2021" name="Microb. Physiol.">
        <title>Proteogenomic Insights into the Physiology of Marine, Sulfate-Reducing, Filamentous Desulfonema limicola and Desulfonema magnum.</title>
        <authorList>
            <person name="Schnaars V."/>
            <person name="Wohlbrand L."/>
            <person name="Scheve S."/>
            <person name="Hinrichs C."/>
            <person name="Reinhardt R."/>
            <person name="Rabus R."/>
        </authorList>
    </citation>
    <scope>NUCLEOTIDE SEQUENCE</scope>
    <source>
        <strain evidence="3">4be13</strain>
    </source>
</reference>
<evidence type="ECO:0000313" key="3">
    <source>
        <dbReference type="EMBL" id="QTA87688.1"/>
    </source>
</evidence>
<sequence>MKTRESSLASDSKVKNFIIYCINKKIIFMHPFTVLFWKKKLLFLGIFLINFPAILWGAESDMLRVICHVAMPWVIGNQVVEPLIYVDNQNNFIPCLAESYQIYDTYMDVYLRKNVVFQDGTCFDASSVIMNWDAYQRTASPYFTIDMRMGVKNIEAMSPYHLKIQFKDNGLTGLILVYLRSFYIYSKGYFKHSKGIYPPGNQGNMLKAGPWGTGPYILRQLSEETGTAILEKNPSYWQEDRPGINTVIMYGAKKYDTIAAHHLMKQGQADIFDAVMPSMIHIMAQSSDIHMAVKRPLSCFNSVFNMRKPNSPLRDIRIRKALNLLIDRRTLLKYISHQTARMTPFIFPLFDKEENLQPYPYEPENAKELLRAAGYDTNHSLSITIGYFASEKKMAYAIGAMLEEGGVRAHFQEYRSRYEFYKHFIKQGRGPEKPMENEIWDINIMHSGIYTNSVATHFGENFVSRGGYRWILPDPKADEMFFLAAKQKNLKMTEQSLKEMEKYLYHQYYMMPIYIRPTIIAVHKRVAGSPLSASGYLLNLKEIRFNGTP</sequence>
<evidence type="ECO:0000313" key="4">
    <source>
        <dbReference type="Proteomes" id="UP000663722"/>
    </source>
</evidence>
<protein>
    <submittedName>
        <fullName evidence="3">Extracellular solute-binding protein, family 5</fullName>
    </submittedName>
</protein>
<dbReference type="PANTHER" id="PTHR30290:SF72">
    <property type="entry name" value="HTH-TYPE TRANSCRIPTIONAL REGULATOR SGRR"/>
    <property type="match status" value="1"/>
</dbReference>
<proteinExistence type="predicted"/>
<keyword evidence="1" id="KW-0812">Transmembrane</keyword>
<keyword evidence="1" id="KW-0472">Membrane</keyword>
<dbReference type="Gene3D" id="3.10.105.10">
    <property type="entry name" value="Dipeptide-binding Protein, Domain 3"/>
    <property type="match status" value="1"/>
</dbReference>
<accession>A0A975GP99</accession>
<dbReference type="InterPro" id="IPR000914">
    <property type="entry name" value="SBP_5_dom"/>
</dbReference>
<name>A0A975GP99_9BACT</name>
<dbReference type="SUPFAM" id="SSF53850">
    <property type="entry name" value="Periplasmic binding protein-like II"/>
    <property type="match status" value="1"/>
</dbReference>
<dbReference type="Gene3D" id="3.90.76.10">
    <property type="entry name" value="Dipeptide-binding Protein, Domain 1"/>
    <property type="match status" value="1"/>
</dbReference>
<feature type="domain" description="Solute-binding protein family 5" evidence="2">
    <location>
        <begin position="92"/>
        <end position="417"/>
    </location>
</feature>
<dbReference type="PANTHER" id="PTHR30290">
    <property type="entry name" value="PERIPLASMIC BINDING COMPONENT OF ABC TRANSPORTER"/>
    <property type="match status" value="1"/>
</dbReference>
<dbReference type="GO" id="GO:0043190">
    <property type="term" value="C:ATP-binding cassette (ABC) transporter complex"/>
    <property type="evidence" value="ECO:0007669"/>
    <property type="project" value="InterPro"/>
</dbReference>
<keyword evidence="1" id="KW-1133">Transmembrane helix</keyword>
<dbReference type="KEGG" id="dmm:dnm_037220"/>
<gene>
    <name evidence="3" type="ORF">dnm_037220</name>
</gene>
<dbReference type="AlphaFoldDB" id="A0A975GP99"/>
<dbReference type="InterPro" id="IPR030678">
    <property type="entry name" value="Peptide/Ni-bd"/>
</dbReference>
<dbReference type="Proteomes" id="UP000663722">
    <property type="component" value="Chromosome"/>
</dbReference>